<dbReference type="InterPro" id="IPR002938">
    <property type="entry name" value="FAD-bd"/>
</dbReference>
<dbReference type="PANTHER" id="PTHR43476:SF5">
    <property type="entry name" value="FAD-DEPENDENT MONOOXYGENASE"/>
    <property type="match status" value="1"/>
</dbReference>
<dbReference type="SUPFAM" id="SSF51905">
    <property type="entry name" value="FAD/NAD(P)-binding domain"/>
    <property type="match status" value="1"/>
</dbReference>
<proteinExistence type="predicted"/>
<dbReference type="HOGENOM" id="CLU_026314_0_0_1"/>
<dbReference type="GeneID" id="25296964"/>
<dbReference type="EMBL" id="KN847481">
    <property type="protein sequence ID" value="KIX01168.1"/>
    <property type="molecule type" value="Genomic_DNA"/>
</dbReference>
<dbReference type="InterPro" id="IPR050631">
    <property type="entry name" value="PheA/TfdB_FAD_monoxygenase"/>
</dbReference>
<keyword evidence="2" id="KW-0274">FAD</keyword>
<gene>
    <name evidence="5" type="ORF">Z518_08893</name>
</gene>
<dbReference type="Gene3D" id="3.50.50.60">
    <property type="entry name" value="FAD/NAD(P)-binding domain"/>
    <property type="match status" value="2"/>
</dbReference>
<dbReference type="VEuPathDB" id="FungiDB:Z518_08893"/>
<accession>A0A0D2GS67</accession>
<organism evidence="5 6">
    <name type="scientific">Rhinocladiella mackenziei CBS 650.93</name>
    <dbReference type="NCBI Taxonomy" id="1442369"/>
    <lineage>
        <taxon>Eukaryota</taxon>
        <taxon>Fungi</taxon>
        <taxon>Dikarya</taxon>
        <taxon>Ascomycota</taxon>
        <taxon>Pezizomycotina</taxon>
        <taxon>Eurotiomycetes</taxon>
        <taxon>Chaetothyriomycetidae</taxon>
        <taxon>Chaetothyriales</taxon>
        <taxon>Herpotrichiellaceae</taxon>
        <taxon>Rhinocladiella</taxon>
    </lineage>
</organism>
<dbReference type="PANTHER" id="PTHR43476">
    <property type="entry name" value="3-(3-HYDROXY-PHENYL)PROPIONATE/3-HYDROXYCINNAMIC ACID HYDROXYLASE"/>
    <property type="match status" value="1"/>
</dbReference>
<dbReference type="OrthoDB" id="10016252at2759"/>
<evidence type="ECO:0000256" key="2">
    <source>
        <dbReference type="ARBA" id="ARBA00022827"/>
    </source>
</evidence>
<dbReference type="PRINTS" id="PR00420">
    <property type="entry name" value="RNGMNOXGNASE"/>
</dbReference>
<keyword evidence="1" id="KW-0285">Flavoprotein</keyword>
<evidence type="ECO:0000256" key="1">
    <source>
        <dbReference type="ARBA" id="ARBA00022630"/>
    </source>
</evidence>
<dbReference type="GO" id="GO:0016491">
    <property type="term" value="F:oxidoreductase activity"/>
    <property type="evidence" value="ECO:0007669"/>
    <property type="project" value="UniProtKB-KW"/>
</dbReference>
<sequence length="619" mass="69939">MAQTEVIIVGAGPSGLGLALALSRRRIKCVLLEASKDICKDPRAIALSGDTVRIFQLLGVTSQEFQHIGQPVRDLNFHYGVFTSEPFLTLDHNFDHIDQGVSMGLVIFQPKLEEAMRNLVNASEFATLKTECEVISCNEFEDSVAASYKTKDGSTEKLKGKFLVGADGKRGVVRKHFLEGRGIKQVVGQHEYEATWVAANLLISMPTPSSHPDFAVWQLGYKPKELWDLFWPPGFHFCNHPTMPVAAGRFGPADGKYWRFEYELPAGRYPVDLEEDLKAQVLPHLRIPSKRLRNGSTLKADIVEFPWDCVKIIRCQAVLFTHKVVNRWFDNRMLLIGDAAHVFPPFGAQGIANGVRDAFALSWRMGLLLQPGRFQNGDQVKELLNVWSQERRRGVDQASQMTMQNGRLLRNKSWVMAELTRIGNKLLKYSVIRDPFLRWLLDDSEGLRYAKRGNFLLDFQGGGKIAQIWVQQEGPTNATPKMLSDELFWNHGFALALLFVGNQLEELEFSKWQTILQSLDSPMLIYPEIMAISFNRVPSSTVSHPGLKQYYACIDSDVRVDGMNLIPGYDPTAFLKRFGPRTRYVLVRPDFIIFSQASSLDQVDFQVRKAKSMLGTDGH</sequence>
<protein>
    <recommendedName>
        <fullName evidence="4">FAD-binding domain-containing protein</fullName>
    </recommendedName>
</protein>
<dbReference type="InterPro" id="IPR036188">
    <property type="entry name" value="FAD/NAD-bd_sf"/>
</dbReference>
<dbReference type="Pfam" id="PF01494">
    <property type="entry name" value="FAD_binding_3"/>
    <property type="match status" value="2"/>
</dbReference>
<keyword evidence="3" id="KW-0560">Oxidoreductase</keyword>
<reference evidence="5 6" key="1">
    <citation type="submission" date="2015-01" db="EMBL/GenBank/DDBJ databases">
        <title>The Genome Sequence of Rhinocladiella mackenzie CBS 650.93.</title>
        <authorList>
            <consortium name="The Broad Institute Genomics Platform"/>
            <person name="Cuomo C."/>
            <person name="de Hoog S."/>
            <person name="Gorbushina A."/>
            <person name="Stielow B."/>
            <person name="Teixiera M."/>
            <person name="Abouelleil A."/>
            <person name="Chapman S.B."/>
            <person name="Priest M."/>
            <person name="Young S.K."/>
            <person name="Wortman J."/>
            <person name="Nusbaum C."/>
            <person name="Birren B."/>
        </authorList>
    </citation>
    <scope>NUCLEOTIDE SEQUENCE [LARGE SCALE GENOMIC DNA]</scope>
    <source>
        <strain evidence="5 6">CBS 650.93</strain>
    </source>
</reference>
<keyword evidence="6" id="KW-1185">Reference proteome</keyword>
<evidence type="ECO:0000313" key="5">
    <source>
        <dbReference type="EMBL" id="KIX01168.1"/>
    </source>
</evidence>
<dbReference type="AlphaFoldDB" id="A0A0D2GS67"/>
<dbReference type="Proteomes" id="UP000053617">
    <property type="component" value="Unassembled WGS sequence"/>
</dbReference>
<evidence type="ECO:0000259" key="4">
    <source>
        <dbReference type="Pfam" id="PF01494"/>
    </source>
</evidence>
<dbReference type="GO" id="GO:0071949">
    <property type="term" value="F:FAD binding"/>
    <property type="evidence" value="ECO:0007669"/>
    <property type="project" value="InterPro"/>
</dbReference>
<name>A0A0D2GS67_9EURO</name>
<evidence type="ECO:0000256" key="3">
    <source>
        <dbReference type="ARBA" id="ARBA00023002"/>
    </source>
</evidence>
<feature type="domain" description="FAD-binding" evidence="4">
    <location>
        <begin position="4"/>
        <end position="203"/>
    </location>
</feature>
<dbReference type="STRING" id="1442369.A0A0D2GS67"/>
<evidence type="ECO:0000313" key="6">
    <source>
        <dbReference type="Proteomes" id="UP000053617"/>
    </source>
</evidence>
<dbReference type="RefSeq" id="XP_013268304.1">
    <property type="nucleotide sequence ID" value="XM_013412850.1"/>
</dbReference>
<feature type="domain" description="FAD-binding" evidence="4">
    <location>
        <begin position="310"/>
        <end position="400"/>
    </location>
</feature>